<gene>
    <name evidence="1" type="ORF">PZ740_10875</name>
</gene>
<protein>
    <submittedName>
        <fullName evidence="1">Uncharacterized protein</fullName>
    </submittedName>
</protein>
<dbReference type="Proteomes" id="UP001301140">
    <property type="component" value="Unassembled WGS sequence"/>
</dbReference>
<keyword evidence="2" id="KW-1185">Reference proteome</keyword>
<dbReference type="AlphaFoldDB" id="A0AAP4D5F7"/>
<name>A0AAP4D5F7_9PROT</name>
<dbReference type="EMBL" id="JARGEQ010000096">
    <property type="protein sequence ID" value="MDF1586883.1"/>
    <property type="molecule type" value="Genomic_DNA"/>
</dbReference>
<proteinExistence type="predicted"/>
<dbReference type="RefSeq" id="WP_327789301.1">
    <property type="nucleotide sequence ID" value="NZ_JARGEQ010000096.1"/>
</dbReference>
<organism evidence="1 2">
    <name type="scientific">Marinimicrococcus flavescens</name>
    <dbReference type="NCBI Taxonomy" id="3031815"/>
    <lineage>
        <taxon>Bacteria</taxon>
        <taxon>Pseudomonadati</taxon>
        <taxon>Pseudomonadota</taxon>
        <taxon>Alphaproteobacteria</taxon>
        <taxon>Geminicoccales</taxon>
        <taxon>Geminicoccaceae</taxon>
        <taxon>Marinimicrococcus</taxon>
    </lineage>
</organism>
<evidence type="ECO:0000313" key="2">
    <source>
        <dbReference type="Proteomes" id="UP001301140"/>
    </source>
</evidence>
<evidence type="ECO:0000313" key="1">
    <source>
        <dbReference type="EMBL" id="MDF1586883.1"/>
    </source>
</evidence>
<sequence>MSDTIPHARPPGPASSRVLVEDRTPLHGILGCCELLLSGQAGMLPGEARRLVMAIAGAARTLQTQLLPAADLKPVRRGRAPQGR</sequence>
<accession>A0AAP4D5F7</accession>
<reference evidence="1 2" key="1">
    <citation type="submission" date="2023-03" db="EMBL/GenBank/DDBJ databases">
        <title>YIM 152171 draft genome.</title>
        <authorList>
            <person name="Yang Z."/>
        </authorList>
    </citation>
    <scope>NUCLEOTIDE SEQUENCE [LARGE SCALE GENOMIC DNA]</scope>
    <source>
        <strain evidence="1 2">YIM 152171</strain>
    </source>
</reference>
<comment type="caution">
    <text evidence="1">The sequence shown here is derived from an EMBL/GenBank/DDBJ whole genome shotgun (WGS) entry which is preliminary data.</text>
</comment>